<feature type="region of interest" description="Disordered" evidence="1">
    <location>
        <begin position="1"/>
        <end position="29"/>
    </location>
</feature>
<evidence type="ECO:0000256" key="1">
    <source>
        <dbReference type="SAM" id="MobiDB-lite"/>
    </source>
</evidence>
<dbReference type="AlphaFoldDB" id="A0AAN6U3K2"/>
<sequence length="183" mass="19925">MMIAHPSDGAEIPTPWGGQPLPNGGALESRLRSVFPSLRTSLELGAPSSPSDDHRRSKPRCETTSQSVLTSSLSQSNELLSGHGSMNNDETSIQRSAEHQEWPSPPLRPVPRATQAEVAFRCRPFSSLGLPVMFEGTFTQCLHCRNPDSMSQKLPSQVPTTSDLSIRTDPLSSSHRDSAHQKV</sequence>
<feature type="region of interest" description="Disordered" evidence="1">
    <location>
        <begin position="148"/>
        <end position="183"/>
    </location>
</feature>
<dbReference type="Proteomes" id="UP001302602">
    <property type="component" value="Unassembled WGS sequence"/>
</dbReference>
<gene>
    <name evidence="2" type="ORF">N657DRAFT_279757</name>
</gene>
<accession>A0AAN6U3K2</accession>
<proteinExistence type="predicted"/>
<evidence type="ECO:0000313" key="2">
    <source>
        <dbReference type="EMBL" id="KAK4125805.1"/>
    </source>
</evidence>
<name>A0AAN6U3K2_9PEZI</name>
<comment type="caution">
    <text evidence="2">The sequence shown here is derived from an EMBL/GenBank/DDBJ whole genome shotgun (WGS) entry which is preliminary data.</text>
</comment>
<keyword evidence="3" id="KW-1185">Reference proteome</keyword>
<evidence type="ECO:0000313" key="3">
    <source>
        <dbReference type="Proteomes" id="UP001302602"/>
    </source>
</evidence>
<feature type="compositionally biased region" description="Basic and acidic residues" evidence="1">
    <location>
        <begin position="51"/>
        <end position="61"/>
    </location>
</feature>
<reference evidence="2" key="1">
    <citation type="journal article" date="2023" name="Mol. Phylogenet. Evol.">
        <title>Genome-scale phylogeny and comparative genomics of the fungal order Sordariales.</title>
        <authorList>
            <person name="Hensen N."/>
            <person name="Bonometti L."/>
            <person name="Westerberg I."/>
            <person name="Brannstrom I.O."/>
            <person name="Guillou S."/>
            <person name="Cros-Aarteil S."/>
            <person name="Calhoun S."/>
            <person name="Haridas S."/>
            <person name="Kuo A."/>
            <person name="Mondo S."/>
            <person name="Pangilinan J."/>
            <person name="Riley R."/>
            <person name="LaButti K."/>
            <person name="Andreopoulos B."/>
            <person name="Lipzen A."/>
            <person name="Chen C."/>
            <person name="Yan M."/>
            <person name="Daum C."/>
            <person name="Ng V."/>
            <person name="Clum A."/>
            <person name="Steindorff A."/>
            <person name="Ohm R.A."/>
            <person name="Martin F."/>
            <person name="Silar P."/>
            <person name="Natvig D.O."/>
            <person name="Lalanne C."/>
            <person name="Gautier V."/>
            <person name="Ament-Velasquez S.L."/>
            <person name="Kruys A."/>
            <person name="Hutchinson M.I."/>
            <person name="Powell A.J."/>
            <person name="Barry K."/>
            <person name="Miller A.N."/>
            <person name="Grigoriev I.V."/>
            <person name="Debuchy R."/>
            <person name="Gladieux P."/>
            <person name="Hiltunen Thoren M."/>
            <person name="Johannesson H."/>
        </authorList>
    </citation>
    <scope>NUCLEOTIDE SEQUENCE</scope>
    <source>
        <strain evidence="2">CBS 731.68</strain>
    </source>
</reference>
<feature type="region of interest" description="Disordered" evidence="1">
    <location>
        <begin position="41"/>
        <end position="110"/>
    </location>
</feature>
<protein>
    <submittedName>
        <fullName evidence="2">Uncharacterized protein</fullName>
    </submittedName>
</protein>
<feature type="compositionally biased region" description="Low complexity" evidence="1">
    <location>
        <begin position="63"/>
        <end position="76"/>
    </location>
</feature>
<dbReference type="EMBL" id="MU853225">
    <property type="protein sequence ID" value="KAK4125805.1"/>
    <property type="molecule type" value="Genomic_DNA"/>
</dbReference>
<organism evidence="2 3">
    <name type="scientific">Parathielavia appendiculata</name>
    <dbReference type="NCBI Taxonomy" id="2587402"/>
    <lineage>
        <taxon>Eukaryota</taxon>
        <taxon>Fungi</taxon>
        <taxon>Dikarya</taxon>
        <taxon>Ascomycota</taxon>
        <taxon>Pezizomycotina</taxon>
        <taxon>Sordariomycetes</taxon>
        <taxon>Sordariomycetidae</taxon>
        <taxon>Sordariales</taxon>
        <taxon>Chaetomiaceae</taxon>
        <taxon>Parathielavia</taxon>
    </lineage>
</organism>
<feature type="compositionally biased region" description="Polar residues" evidence="1">
    <location>
        <begin position="148"/>
        <end position="173"/>
    </location>
</feature>
<dbReference type="GeneID" id="87823359"/>
<feature type="compositionally biased region" description="Polar residues" evidence="1">
    <location>
        <begin position="84"/>
        <end position="95"/>
    </location>
</feature>
<reference evidence="2" key="2">
    <citation type="submission" date="2023-05" db="EMBL/GenBank/DDBJ databases">
        <authorList>
            <consortium name="Lawrence Berkeley National Laboratory"/>
            <person name="Steindorff A."/>
            <person name="Hensen N."/>
            <person name="Bonometti L."/>
            <person name="Westerberg I."/>
            <person name="Brannstrom I.O."/>
            <person name="Guillou S."/>
            <person name="Cros-Aarteil S."/>
            <person name="Calhoun S."/>
            <person name="Haridas S."/>
            <person name="Kuo A."/>
            <person name="Mondo S."/>
            <person name="Pangilinan J."/>
            <person name="Riley R."/>
            <person name="Labutti K."/>
            <person name="Andreopoulos B."/>
            <person name="Lipzen A."/>
            <person name="Chen C."/>
            <person name="Yanf M."/>
            <person name="Daum C."/>
            <person name="Ng V."/>
            <person name="Clum A."/>
            <person name="Ohm R."/>
            <person name="Martin F."/>
            <person name="Silar P."/>
            <person name="Natvig D."/>
            <person name="Lalanne C."/>
            <person name="Gautier V."/>
            <person name="Ament-Velasquez S.L."/>
            <person name="Kruys A."/>
            <person name="Hutchinson M.I."/>
            <person name="Powell A.J."/>
            <person name="Barry K."/>
            <person name="Miller A.N."/>
            <person name="Grigoriev I.V."/>
            <person name="Debuchy R."/>
            <person name="Gladieux P."/>
            <person name="Thoren M.H."/>
            <person name="Johannesson H."/>
        </authorList>
    </citation>
    <scope>NUCLEOTIDE SEQUENCE</scope>
    <source>
        <strain evidence="2">CBS 731.68</strain>
    </source>
</reference>
<feature type="compositionally biased region" description="Basic and acidic residues" evidence="1">
    <location>
        <begin position="174"/>
        <end position="183"/>
    </location>
</feature>
<dbReference type="RefSeq" id="XP_062649576.1">
    <property type="nucleotide sequence ID" value="XM_062786591.1"/>
</dbReference>